<dbReference type="AlphaFoldDB" id="A0A6J4QQP1"/>
<dbReference type="EMBL" id="CADCVE010000034">
    <property type="protein sequence ID" value="CAA9452164.1"/>
    <property type="molecule type" value="Genomic_DNA"/>
</dbReference>
<dbReference type="PROSITE" id="PS51186">
    <property type="entry name" value="GNAT"/>
    <property type="match status" value="1"/>
</dbReference>
<dbReference type="GO" id="GO:0016747">
    <property type="term" value="F:acyltransferase activity, transferring groups other than amino-acyl groups"/>
    <property type="evidence" value="ECO:0007669"/>
    <property type="project" value="InterPro"/>
</dbReference>
<dbReference type="InterPro" id="IPR050426">
    <property type="entry name" value="Glycosyltransferase_28"/>
</dbReference>
<keyword evidence="4" id="KW-0328">Glycosyltransferase</keyword>
<protein>
    <submittedName>
        <fullName evidence="4">Macrolide glycosyltransferase</fullName>
        <ecNumber evidence="4">2.4.1.-</ecNumber>
    </submittedName>
</protein>
<dbReference type="EC" id="2.4.1.-" evidence="4"/>
<dbReference type="GO" id="GO:0017000">
    <property type="term" value="P:antibiotic biosynthetic process"/>
    <property type="evidence" value="ECO:0007669"/>
    <property type="project" value="UniProtKB-ARBA"/>
</dbReference>
<accession>A0A6J4QQP1</accession>
<dbReference type="InterPro" id="IPR000182">
    <property type="entry name" value="GNAT_dom"/>
</dbReference>
<gene>
    <name evidence="4" type="ORF">AVDCRST_MAG28-1887</name>
</gene>
<dbReference type="CDD" id="cd04301">
    <property type="entry name" value="NAT_SF"/>
    <property type="match status" value="1"/>
</dbReference>
<dbReference type="GO" id="GO:0008194">
    <property type="term" value="F:UDP-glycosyltransferase activity"/>
    <property type="evidence" value="ECO:0007669"/>
    <property type="project" value="InterPro"/>
</dbReference>
<feature type="domain" description="N-acetyltransferase" evidence="3">
    <location>
        <begin position="429"/>
        <end position="585"/>
    </location>
</feature>
<dbReference type="CDD" id="cd03784">
    <property type="entry name" value="GT1_Gtf-like"/>
    <property type="match status" value="1"/>
</dbReference>
<dbReference type="NCBIfam" id="TIGR01426">
    <property type="entry name" value="MGT"/>
    <property type="match status" value="1"/>
</dbReference>
<dbReference type="SUPFAM" id="SSF53756">
    <property type="entry name" value="UDP-Glycosyltransferase/glycogen phosphorylase"/>
    <property type="match status" value="1"/>
</dbReference>
<keyword evidence="2 4" id="KW-0808">Transferase</keyword>
<dbReference type="InterPro" id="IPR002213">
    <property type="entry name" value="UDP_glucos_trans"/>
</dbReference>
<dbReference type="PANTHER" id="PTHR48050">
    <property type="entry name" value="STEROL 3-BETA-GLUCOSYLTRANSFERASE"/>
    <property type="match status" value="1"/>
</dbReference>
<dbReference type="PANTHER" id="PTHR48050:SF13">
    <property type="entry name" value="STEROL 3-BETA-GLUCOSYLTRANSFERASE UGT80A2"/>
    <property type="match status" value="1"/>
</dbReference>
<evidence type="ECO:0000256" key="2">
    <source>
        <dbReference type="ARBA" id="ARBA00022679"/>
    </source>
</evidence>
<dbReference type="InterPro" id="IPR006326">
    <property type="entry name" value="UDPGT_MGT-like"/>
</dbReference>
<dbReference type="Gene3D" id="3.40.50.2000">
    <property type="entry name" value="Glycogen Phosphorylase B"/>
    <property type="match status" value="2"/>
</dbReference>
<dbReference type="InterPro" id="IPR016181">
    <property type="entry name" value="Acyl_CoA_acyltransferase"/>
</dbReference>
<dbReference type="SUPFAM" id="SSF55729">
    <property type="entry name" value="Acyl-CoA N-acyltransferases (Nat)"/>
    <property type="match status" value="1"/>
</dbReference>
<reference evidence="4" key="1">
    <citation type="submission" date="2020-02" db="EMBL/GenBank/DDBJ databases">
        <authorList>
            <person name="Meier V. D."/>
        </authorList>
    </citation>
    <scope>NUCLEOTIDE SEQUENCE</scope>
    <source>
        <strain evidence="4">AVDCRST_MAG28</strain>
    </source>
</reference>
<dbReference type="Pfam" id="PF13302">
    <property type="entry name" value="Acetyltransf_3"/>
    <property type="match status" value="1"/>
</dbReference>
<evidence type="ECO:0000313" key="4">
    <source>
        <dbReference type="EMBL" id="CAA9452164.1"/>
    </source>
</evidence>
<comment type="similarity">
    <text evidence="1">Belongs to the UDP-glycosyltransferase family.</text>
</comment>
<proteinExistence type="inferred from homology"/>
<dbReference type="FunFam" id="3.40.50.2000:FF:000072">
    <property type="entry name" value="Glycosyl transferase"/>
    <property type="match status" value="1"/>
</dbReference>
<evidence type="ECO:0000259" key="3">
    <source>
        <dbReference type="PROSITE" id="PS51186"/>
    </source>
</evidence>
<dbReference type="Gene3D" id="3.40.630.30">
    <property type="match status" value="1"/>
</dbReference>
<name>A0A6J4QQP1_9ACTN</name>
<dbReference type="GO" id="GO:0016758">
    <property type="term" value="F:hexosyltransferase activity"/>
    <property type="evidence" value="ECO:0007669"/>
    <property type="project" value="InterPro"/>
</dbReference>
<organism evidence="4">
    <name type="scientific">uncultured Rubrobacteraceae bacterium</name>
    <dbReference type="NCBI Taxonomy" id="349277"/>
    <lineage>
        <taxon>Bacteria</taxon>
        <taxon>Bacillati</taxon>
        <taxon>Actinomycetota</taxon>
        <taxon>Rubrobacteria</taxon>
        <taxon>Rubrobacterales</taxon>
        <taxon>Rubrobacteraceae</taxon>
        <taxon>environmental samples</taxon>
    </lineage>
</organism>
<evidence type="ECO:0000256" key="1">
    <source>
        <dbReference type="ARBA" id="ARBA00009995"/>
    </source>
</evidence>
<dbReference type="Pfam" id="PF00201">
    <property type="entry name" value="UDPGT"/>
    <property type="match status" value="1"/>
</dbReference>
<sequence>MSKILVFNVPAHGHVNPTLPVVRELVSRGEQVTYYLTDEFEPQIRHTGATFRRIDDLQMSSGPPPGVTAMGQTDPARMQQMMAAFFPRMMADGLRLVPRLVDRVRAENANCAVYDPFCPWGRALAAILGLPAVAFVPSYAVTEHFPLVRRLSSIFEEQTSPEAEEAMSDFRDVSQHLHDRYGLAPLSPLDFFTTAEALNIVTLPRAFQSDADALDERYVFVGPSISPRGDASGFPLHRLAGNPTLYVSLGTVFNANPEFFDACFDAFADSDWQVVLSVGTNTDPSTLDRTPDNFLARPHVPQLEVLEHTDVFVTHGGMNSVMEAIYYSVPMVVVPQQPEQAMTAARVADLGLGVALEPGQVTADALRDAVTTISGDAGYRNRVAHMQKAARDAGGYLRAADVIQQFGQTQSASVSGPADRPALLCGRSIVLHPLRAADVERVIEIQTEPGVARWWGPPNEAELRRQADGSADEKAFAIEREGDIVGLIQYHEENEPDFRHAGIDVFLAGRAQGQGLGTDAVRTLARYLIDGRGHHRLTIDPAADNAAAIRAYEKVGFRAVGVMREYWRSPDGTWRDGLLMDLLAHELDLA</sequence>